<organism evidence="1 2">
    <name type="scientific">Knipowitschia caucasica</name>
    <name type="common">Caucasian dwarf goby</name>
    <name type="synonym">Pomatoschistus caucasicus</name>
    <dbReference type="NCBI Taxonomy" id="637954"/>
    <lineage>
        <taxon>Eukaryota</taxon>
        <taxon>Metazoa</taxon>
        <taxon>Chordata</taxon>
        <taxon>Craniata</taxon>
        <taxon>Vertebrata</taxon>
        <taxon>Euteleostomi</taxon>
        <taxon>Actinopterygii</taxon>
        <taxon>Neopterygii</taxon>
        <taxon>Teleostei</taxon>
        <taxon>Neoteleostei</taxon>
        <taxon>Acanthomorphata</taxon>
        <taxon>Gobiaria</taxon>
        <taxon>Gobiiformes</taxon>
        <taxon>Gobioidei</taxon>
        <taxon>Gobiidae</taxon>
        <taxon>Gobiinae</taxon>
        <taxon>Knipowitschia</taxon>
    </lineage>
</organism>
<evidence type="ECO:0000313" key="2">
    <source>
        <dbReference type="Proteomes" id="UP001497482"/>
    </source>
</evidence>
<gene>
    <name evidence="1" type="ORF">KC01_LOCUS25831</name>
</gene>
<proteinExistence type="predicted"/>
<accession>A0AAV2L4M7</accession>
<keyword evidence="2" id="KW-1185">Reference proteome</keyword>
<evidence type="ECO:0000313" key="1">
    <source>
        <dbReference type="EMBL" id="CAL1597320.1"/>
    </source>
</evidence>
<dbReference type="Proteomes" id="UP001497482">
    <property type="component" value="Chromosome 21"/>
</dbReference>
<sequence>MMAPPFVPVPLRPCVPPSLCPSVPVSLRPCVPLPLTGASDVGWYETVVTVEKAPGSADRWGLTVVSGVACSRKTENAERTLGGAHRDPNEYMKYAVYM</sequence>
<dbReference type="EMBL" id="OZ035843">
    <property type="protein sequence ID" value="CAL1597320.1"/>
    <property type="molecule type" value="Genomic_DNA"/>
</dbReference>
<protein>
    <submittedName>
        <fullName evidence="1">Uncharacterized protein</fullName>
    </submittedName>
</protein>
<dbReference type="AlphaFoldDB" id="A0AAV2L4M7"/>
<reference evidence="1 2" key="1">
    <citation type="submission" date="2024-04" db="EMBL/GenBank/DDBJ databases">
        <authorList>
            <person name="Waldvogel A.-M."/>
            <person name="Schoenle A."/>
        </authorList>
    </citation>
    <scope>NUCLEOTIDE SEQUENCE [LARGE SCALE GENOMIC DNA]</scope>
</reference>
<name>A0AAV2L4M7_KNICA</name>